<keyword evidence="1" id="KW-0732">Signal</keyword>
<sequence length="172" mass="19372">MKYLYLSLCLLSSIVSFSQENTTTTNEVTKDSEEVSFSVIEKVPVYSGCDENMGNQALKQCMASQMQAFVNRNFNLELLKSVGLTAGKHRIKIQFKVDKEGNIIDVRAKAPHPELKKEAIRVVSLIPKLDRPGFQDGKPVIVPYGFPIAFTIDPPKALSKKEQRRLKKKNRS</sequence>
<dbReference type="InterPro" id="IPR037682">
    <property type="entry name" value="TonB_C"/>
</dbReference>
<reference evidence="4" key="1">
    <citation type="journal article" date="2019" name="Int. J. Syst. Evol. Microbiol.">
        <title>The Global Catalogue of Microorganisms (GCM) 10K type strain sequencing project: providing services to taxonomists for standard genome sequencing and annotation.</title>
        <authorList>
            <consortium name="The Broad Institute Genomics Platform"/>
            <consortium name="The Broad Institute Genome Sequencing Center for Infectious Disease"/>
            <person name="Wu L."/>
            <person name="Ma J."/>
        </authorList>
    </citation>
    <scope>NUCLEOTIDE SEQUENCE [LARGE SCALE GENOMIC DNA]</scope>
    <source>
        <strain evidence="4">KCTC 42808</strain>
    </source>
</reference>
<feature type="chain" id="PRO_5045379872" evidence="1">
    <location>
        <begin position="19"/>
        <end position="172"/>
    </location>
</feature>
<dbReference type="Proteomes" id="UP001597467">
    <property type="component" value="Unassembled WGS sequence"/>
</dbReference>
<protein>
    <submittedName>
        <fullName evidence="3">Energy transducer TonB</fullName>
    </submittedName>
</protein>
<organism evidence="3 4">
    <name type="scientific">Lacinutrix gracilariae</name>
    <dbReference type="NCBI Taxonomy" id="1747198"/>
    <lineage>
        <taxon>Bacteria</taxon>
        <taxon>Pseudomonadati</taxon>
        <taxon>Bacteroidota</taxon>
        <taxon>Flavobacteriia</taxon>
        <taxon>Flavobacteriales</taxon>
        <taxon>Flavobacteriaceae</taxon>
        <taxon>Lacinutrix</taxon>
    </lineage>
</organism>
<comment type="caution">
    <text evidence="3">The sequence shown here is derived from an EMBL/GenBank/DDBJ whole genome shotgun (WGS) entry which is preliminary data.</text>
</comment>
<dbReference type="Pfam" id="PF03544">
    <property type="entry name" value="TonB_C"/>
    <property type="match status" value="1"/>
</dbReference>
<gene>
    <name evidence="3" type="ORF">ACFSSB_09040</name>
</gene>
<keyword evidence="4" id="KW-1185">Reference proteome</keyword>
<proteinExistence type="predicted"/>
<dbReference type="Gene3D" id="3.30.1150.10">
    <property type="match status" value="1"/>
</dbReference>
<feature type="signal peptide" evidence="1">
    <location>
        <begin position="1"/>
        <end position="18"/>
    </location>
</feature>
<feature type="domain" description="TonB C-terminal" evidence="2">
    <location>
        <begin position="91"/>
        <end position="152"/>
    </location>
</feature>
<accession>A0ABW5K120</accession>
<evidence type="ECO:0000256" key="1">
    <source>
        <dbReference type="SAM" id="SignalP"/>
    </source>
</evidence>
<evidence type="ECO:0000259" key="2">
    <source>
        <dbReference type="Pfam" id="PF03544"/>
    </source>
</evidence>
<dbReference type="RefSeq" id="WP_379903374.1">
    <property type="nucleotide sequence ID" value="NZ_JBHULM010000011.1"/>
</dbReference>
<dbReference type="EMBL" id="JBHULM010000011">
    <property type="protein sequence ID" value="MFD2542462.1"/>
    <property type="molecule type" value="Genomic_DNA"/>
</dbReference>
<evidence type="ECO:0000313" key="4">
    <source>
        <dbReference type="Proteomes" id="UP001597467"/>
    </source>
</evidence>
<evidence type="ECO:0000313" key="3">
    <source>
        <dbReference type="EMBL" id="MFD2542462.1"/>
    </source>
</evidence>
<dbReference type="SUPFAM" id="SSF74653">
    <property type="entry name" value="TolA/TonB C-terminal domain"/>
    <property type="match status" value="1"/>
</dbReference>
<name>A0ABW5K120_9FLAO</name>